<feature type="transmembrane region" description="Helical" evidence="1">
    <location>
        <begin position="34"/>
        <end position="53"/>
    </location>
</feature>
<proteinExistence type="predicted"/>
<evidence type="ECO:0000256" key="1">
    <source>
        <dbReference type="SAM" id="Phobius"/>
    </source>
</evidence>
<dbReference type="Proteomes" id="UP001203297">
    <property type="component" value="Unassembled WGS sequence"/>
</dbReference>
<keyword evidence="1" id="KW-1133">Transmembrane helix</keyword>
<keyword evidence="1" id="KW-0472">Membrane</keyword>
<organism evidence="2 3">
    <name type="scientific">Multifurca ochricompacta</name>
    <dbReference type="NCBI Taxonomy" id="376703"/>
    <lineage>
        <taxon>Eukaryota</taxon>
        <taxon>Fungi</taxon>
        <taxon>Dikarya</taxon>
        <taxon>Basidiomycota</taxon>
        <taxon>Agaricomycotina</taxon>
        <taxon>Agaricomycetes</taxon>
        <taxon>Russulales</taxon>
        <taxon>Russulaceae</taxon>
        <taxon>Multifurca</taxon>
    </lineage>
</organism>
<gene>
    <name evidence="2" type="ORF">B0F90DRAFT_1770074</name>
</gene>
<comment type="caution">
    <text evidence="2">The sequence shown here is derived from an EMBL/GenBank/DDBJ whole genome shotgun (WGS) entry which is preliminary data.</text>
</comment>
<keyword evidence="1" id="KW-0812">Transmembrane</keyword>
<reference evidence="2" key="1">
    <citation type="journal article" date="2022" name="New Phytol.">
        <title>Evolutionary transition to the ectomycorrhizal habit in the genomes of a hyperdiverse lineage of mushroom-forming fungi.</title>
        <authorList>
            <person name="Looney B."/>
            <person name="Miyauchi S."/>
            <person name="Morin E."/>
            <person name="Drula E."/>
            <person name="Courty P.E."/>
            <person name="Kohler A."/>
            <person name="Kuo A."/>
            <person name="LaButti K."/>
            <person name="Pangilinan J."/>
            <person name="Lipzen A."/>
            <person name="Riley R."/>
            <person name="Andreopoulos W."/>
            <person name="He G."/>
            <person name="Johnson J."/>
            <person name="Nolan M."/>
            <person name="Tritt A."/>
            <person name="Barry K.W."/>
            <person name="Grigoriev I.V."/>
            <person name="Nagy L.G."/>
            <person name="Hibbett D."/>
            <person name="Henrissat B."/>
            <person name="Matheny P.B."/>
            <person name="Labbe J."/>
            <person name="Martin F.M."/>
        </authorList>
    </citation>
    <scope>NUCLEOTIDE SEQUENCE</scope>
    <source>
        <strain evidence="2">BPL690</strain>
    </source>
</reference>
<evidence type="ECO:0000313" key="2">
    <source>
        <dbReference type="EMBL" id="KAI0292507.1"/>
    </source>
</evidence>
<evidence type="ECO:0000313" key="3">
    <source>
        <dbReference type="Proteomes" id="UP001203297"/>
    </source>
</evidence>
<name>A0AAD4LWV1_9AGAM</name>
<dbReference type="EMBL" id="WTXG01000120">
    <property type="protein sequence ID" value="KAI0292507.1"/>
    <property type="molecule type" value="Genomic_DNA"/>
</dbReference>
<protein>
    <submittedName>
        <fullName evidence="2">Uncharacterized protein</fullName>
    </submittedName>
</protein>
<sequence>MLFCETLAMDTTLVCLLSNVFCFVFFHFGRLPRTPVAVQCISIDIIIDLFFNVKIGVRKK</sequence>
<keyword evidence="3" id="KW-1185">Reference proteome</keyword>
<dbReference type="AlphaFoldDB" id="A0AAD4LWV1"/>
<feature type="transmembrane region" description="Helical" evidence="1">
    <location>
        <begin position="7"/>
        <end position="28"/>
    </location>
</feature>
<accession>A0AAD4LWV1</accession>